<feature type="compositionally biased region" description="Basic and acidic residues" evidence="1">
    <location>
        <begin position="60"/>
        <end position="77"/>
    </location>
</feature>
<sequence length="204" mass="22637">MSKRGTYTSLTLAKKVEVIREVEKRVKKKCDITKEYEIQPGCAEGVLWKEGADSSGSETGKPDLEEDVQNHPTEHRNSSGNVKFTVGGDSWAEDGRGSNVRGSQRVSMIRCVSQDTGMMLGARDPSLSKSSLSETHLVEQGIPRAPSSGSGRKHSSREHTHQFQHQATVEEEQYSTDSNSTTDDDVRRRKRKLFSGFPRKPKAS</sequence>
<accession>A0A7R9E4Y7</accession>
<name>A0A7R9E4Y7_9NEOP</name>
<dbReference type="EMBL" id="OB793471">
    <property type="protein sequence ID" value="CAD7427498.1"/>
    <property type="molecule type" value="Genomic_DNA"/>
</dbReference>
<gene>
    <name evidence="2" type="ORF">TMSB3V08_LOCUS4337</name>
</gene>
<proteinExistence type="predicted"/>
<reference evidence="2" key="1">
    <citation type="submission" date="2020-11" db="EMBL/GenBank/DDBJ databases">
        <authorList>
            <person name="Tran Van P."/>
        </authorList>
    </citation>
    <scope>NUCLEOTIDE SEQUENCE</scope>
</reference>
<evidence type="ECO:0000313" key="2">
    <source>
        <dbReference type="EMBL" id="CAD7427498.1"/>
    </source>
</evidence>
<evidence type="ECO:0000256" key="1">
    <source>
        <dbReference type="SAM" id="MobiDB-lite"/>
    </source>
</evidence>
<feature type="region of interest" description="Disordered" evidence="1">
    <location>
        <begin position="47"/>
        <end position="204"/>
    </location>
</feature>
<organism evidence="2">
    <name type="scientific">Timema monikensis</name>
    <dbReference type="NCBI Taxonomy" id="170555"/>
    <lineage>
        <taxon>Eukaryota</taxon>
        <taxon>Metazoa</taxon>
        <taxon>Ecdysozoa</taxon>
        <taxon>Arthropoda</taxon>
        <taxon>Hexapoda</taxon>
        <taxon>Insecta</taxon>
        <taxon>Pterygota</taxon>
        <taxon>Neoptera</taxon>
        <taxon>Polyneoptera</taxon>
        <taxon>Phasmatodea</taxon>
        <taxon>Timematodea</taxon>
        <taxon>Timematoidea</taxon>
        <taxon>Timematidae</taxon>
        <taxon>Timema</taxon>
    </lineage>
</organism>
<feature type="compositionally biased region" description="Basic residues" evidence="1">
    <location>
        <begin position="188"/>
        <end position="204"/>
    </location>
</feature>
<dbReference type="AlphaFoldDB" id="A0A7R9E4Y7"/>
<protein>
    <submittedName>
        <fullName evidence="2">Uncharacterized protein</fullName>
    </submittedName>
</protein>